<evidence type="ECO:0000256" key="1">
    <source>
        <dbReference type="SAM" id="Phobius"/>
    </source>
</evidence>
<dbReference type="AlphaFoldDB" id="A0A5C0SG87"/>
<name>A0A5C0SG87_CRATE</name>
<keyword evidence="1" id="KW-0812">Transmembrane</keyword>
<evidence type="ECO:0000313" key="3">
    <source>
        <dbReference type="Proteomes" id="UP000324646"/>
    </source>
</evidence>
<keyword evidence="1" id="KW-1133">Transmembrane helix</keyword>
<dbReference type="EMBL" id="CP042243">
    <property type="protein sequence ID" value="QEK12952.1"/>
    <property type="molecule type" value="Genomic_DNA"/>
</dbReference>
<evidence type="ECO:0000313" key="2">
    <source>
        <dbReference type="EMBL" id="QEK12952.1"/>
    </source>
</evidence>
<proteinExistence type="predicted"/>
<dbReference type="Proteomes" id="UP000324646">
    <property type="component" value="Chromosome"/>
</dbReference>
<keyword evidence="3" id="KW-1185">Reference proteome</keyword>
<feature type="transmembrane region" description="Helical" evidence="1">
    <location>
        <begin position="72"/>
        <end position="92"/>
    </location>
</feature>
<keyword evidence="1" id="KW-0472">Membrane</keyword>
<reference evidence="2 3" key="1">
    <citation type="submission" date="2019-07" db="EMBL/GenBank/DDBJ databases">
        <title>Complete genome of Crassaminicella thermophila SY095.</title>
        <authorList>
            <person name="Li X."/>
        </authorList>
    </citation>
    <scope>NUCLEOTIDE SEQUENCE [LARGE SCALE GENOMIC DNA]</scope>
    <source>
        <strain evidence="2 3">SY095</strain>
    </source>
</reference>
<accession>A0A5C0SG87</accession>
<gene>
    <name evidence="2" type="ORF">FQB35_11785</name>
</gene>
<dbReference type="KEGG" id="crs:FQB35_11785"/>
<sequence length="98" mass="10939">MNHKTKIRIYKFGMIFSGLMTVLLITFNLIIEYIIKLMAGIELNINSSSSVGIIGGADGPTAVYLATSGSAIFRYIFATVFFISTIICIVKWRKLRLK</sequence>
<organism evidence="2 3">
    <name type="scientific">Crassaminicella thermophila</name>
    <dbReference type="NCBI Taxonomy" id="2599308"/>
    <lineage>
        <taxon>Bacteria</taxon>
        <taxon>Bacillati</taxon>
        <taxon>Bacillota</taxon>
        <taxon>Clostridia</taxon>
        <taxon>Eubacteriales</taxon>
        <taxon>Clostridiaceae</taxon>
        <taxon>Crassaminicella</taxon>
    </lineage>
</organism>
<dbReference type="RefSeq" id="WP_148810088.1">
    <property type="nucleotide sequence ID" value="NZ_CP042243.1"/>
</dbReference>
<feature type="transmembrane region" description="Helical" evidence="1">
    <location>
        <begin position="12"/>
        <end position="35"/>
    </location>
</feature>
<protein>
    <submittedName>
        <fullName evidence="2">Sodium ion-translocating decarboxylase subunit beta</fullName>
    </submittedName>
</protein>